<dbReference type="RefSeq" id="WP_073595226.1">
    <property type="nucleotide sequence ID" value="NZ_MRCE01000020.1"/>
</dbReference>
<dbReference type="InterPro" id="IPR016181">
    <property type="entry name" value="Acyl_CoA_acyltransferase"/>
</dbReference>
<dbReference type="GO" id="GO:0008080">
    <property type="term" value="F:N-acetyltransferase activity"/>
    <property type="evidence" value="ECO:0007669"/>
    <property type="project" value="TreeGrafter"/>
</dbReference>
<keyword evidence="2 5" id="KW-0808">Transferase</keyword>
<evidence type="ECO:0000256" key="1">
    <source>
        <dbReference type="ARBA" id="ARBA00008694"/>
    </source>
</evidence>
<protein>
    <submittedName>
        <fullName evidence="5">GNAT family N-acetyltransferase</fullName>
    </submittedName>
</protein>
<evidence type="ECO:0000313" key="6">
    <source>
        <dbReference type="Proteomes" id="UP000185860"/>
    </source>
</evidence>
<keyword evidence="3" id="KW-0012">Acyltransferase</keyword>
<dbReference type="OrthoDB" id="9792929at2"/>
<dbReference type="EMBL" id="MRCE01000020">
    <property type="protein sequence ID" value="OKH35739.1"/>
    <property type="molecule type" value="Genomic_DNA"/>
</dbReference>
<dbReference type="Pfam" id="PF00583">
    <property type="entry name" value="Acetyltransf_1"/>
    <property type="match status" value="1"/>
</dbReference>
<comment type="similarity">
    <text evidence="1">Belongs to the acetyltransferase family.</text>
</comment>
<sequence length="153" mass="17271">MPSLEIKIRIATLKDINLIHSFIAQKAEFDGFIPPLQLSIKQLQRTLFTDSPLAEVLLAEVNQTAVGFALIYPTFSSFLAQPTLWIDDLFVLPDMRHQGVGTALIEEIAEIAKLRNYGRIEWTVATRNTSAINFYKKQGAQILDNLRLCRVVV</sequence>
<reference evidence="5 6" key="1">
    <citation type="submission" date="2016-11" db="EMBL/GenBank/DDBJ databases">
        <title>Draft Genome Sequences of Nine Cyanobacterial Strains from Diverse Habitats.</title>
        <authorList>
            <person name="Zhu T."/>
            <person name="Hou S."/>
            <person name="Lu X."/>
            <person name="Hess W.R."/>
        </authorList>
    </citation>
    <scope>NUCLEOTIDE SEQUENCE [LARGE SCALE GENOMIC DNA]</scope>
    <source>
        <strain evidence="5 6">IAM M-71</strain>
    </source>
</reference>
<organism evidence="5 6">
    <name type="scientific">[Phormidium ambiguum] IAM M-71</name>
    <dbReference type="NCBI Taxonomy" id="454136"/>
    <lineage>
        <taxon>Bacteria</taxon>
        <taxon>Bacillati</taxon>
        <taxon>Cyanobacteriota</taxon>
        <taxon>Cyanophyceae</taxon>
        <taxon>Oscillatoriophycideae</taxon>
        <taxon>Aerosakkonematales</taxon>
        <taxon>Aerosakkonemataceae</taxon>
        <taxon>Floridanema</taxon>
    </lineage>
</organism>
<dbReference type="CDD" id="cd04301">
    <property type="entry name" value="NAT_SF"/>
    <property type="match status" value="1"/>
</dbReference>
<dbReference type="STRING" id="454136.NIES2119_19790"/>
<feature type="domain" description="N-acetyltransferase" evidence="4">
    <location>
        <begin position="6"/>
        <end position="153"/>
    </location>
</feature>
<evidence type="ECO:0000313" key="5">
    <source>
        <dbReference type="EMBL" id="OKH35739.1"/>
    </source>
</evidence>
<dbReference type="PANTHER" id="PTHR10545">
    <property type="entry name" value="DIAMINE N-ACETYLTRANSFERASE"/>
    <property type="match status" value="1"/>
</dbReference>
<dbReference type="AlphaFoldDB" id="A0A1U7IFL3"/>
<evidence type="ECO:0000259" key="4">
    <source>
        <dbReference type="PROSITE" id="PS51186"/>
    </source>
</evidence>
<accession>A0A1U7IFL3</accession>
<name>A0A1U7IFL3_9CYAN</name>
<dbReference type="PANTHER" id="PTHR10545:SF29">
    <property type="entry name" value="GH14572P-RELATED"/>
    <property type="match status" value="1"/>
</dbReference>
<proteinExistence type="inferred from homology"/>
<dbReference type="InterPro" id="IPR000182">
    <property type="entry name" value="GNAT_dom"/>
</dbReference>
<dbReference type="Gene3D" id="3.40.630.30">
    <property type="match status" value="1"/>
</dbReference>
<gene>
    <name evidence="5" type="ORF">NIES2119_19790</name>
</gene>
<dbReference type="Proteomes" id="UP000185860">
    <property type="component" value="Unassembled WGS sequence"/>
</dbReference>
<dbReference type="FunFam" id="3.40.630.30:FF:000064">
    <property type="entry name" value="GNAT family acetyltransferase"/>
    <property type="match status" value="1"/>
</dbReference>
<comment type="caution">
    <text evidence="5">The sequence shown here is derived from an EMBL/GenBank/DDBJ whole genome shotgun (WGS) entry which is preliminary data.</text>
</comment>
<dbReference type="SUPFAM" id="SSF55729">
    <property type="entry name" value="Acyl-CoA N-acyltransferases (Nat)"/>
    <property type="match status" value="1"/>
</dbReference>
<evidence type="ECO:0000256" key="3">
    <source>
        <dbReference type="ARBA" id="ARBA00023315"/>
    </source>
</evidence>
<evidence type="ECO:0000256" key="2">
    <source>
        <dbReference type="ARBA" id="ARBA00022679"/>
    </source>
</evidence>
<dbReference type="InterPro" id="IPR051016">
    <property type="entry name" value="Diverse_Substrate_AcTransf"/>
</dbReference>
<dbReference type="PROSITE" id="PS51186">
    <property type="entry name" value="GNAT"/>
    <property type="match status" value="1"/>
</dbReference>